<dbReference type="OrthoDB" id="6366957at2759"/>
<proteinExistence type="predicted"/>
<dbReference type="GeneID" id="108681768"/>
<feature type="compositionally biased region" description="Polar residues" evidence="1">
    <location>
        <begin position="230"/>
        <end position="247"/>
    </location>
</feature>
<keyword evidence="2" id="KW-1133">Transmembrane helix</keyword>
<evidence type="ECO:0000313" key="4">
    <source>
        <dbReference type="RefSeq" id="XP_018026331.1"/>
    </source>
</evidence>
<dbReference type="KEGG" id="hazt:108681768"/>
<evidence type="ECO:0000256" key="1">
    <source>
        <dbReference type="SAM" id="MobiDB-lite"/>
    </source>
</evidence>
<evidence type="ECO:0000256" key="2">
    <source>
        <dbReference type="SAM" id="Phobius"/>
    </source>
</evidence>
<name>A0A8B7PLQ8_HYAAZ</name>
<sequence>MTSACCSAQKCVIVIGVVTGILAAISCVSVVATYITLEDHMQSCKRDDASSASDVLKLLPCELFVNASFALSSRVFLLVQITIWLLLLLFSIMLVMGAVKERPGLLVPWVVLLLIIMGSILYDAVIAGMSGKYISVLVSVVALGAASACLVIIKKYSKQLKRRNKYTEATAAAHLNLPLSELYCQTPPLLFAVGNSRPNARFVNYADITSLCPDLPPDYATSTALNKMKFESSNRAQSSETTTNRPSLTDGKSKTPLPTNLGVLH</sequence>
<feature type="transmembrane region" description="Helical" evidence="2">
    <location>
        <begin position="12"/>
        <end position="37"/>
    </location>
</feature>
<feature type="transmembrane region" description="Helical" evidence="2">
    <location>
        <begin position="106"/>
        <end position="127"/>
    </location>
</feature>
<feature type="region of interest" description="Disordered" evidence="1">
    <location>
        <begin position="230"/>
        <end position="265"/>
    </location>
</feature>
<organism evidence="3 4">
    <name type="scientific">Hyalella azteca</name>
    <name type="common">Amphipod</name>
    <dbReference type="NCBI Taxonomy" id="294128"/>
    <lineage>
        <taxon>Eukaryota</taxon>
        <taxon>Metazoa</taxon>
        <taxon>Ecdysozoa</taxon>
        <taxon>Arthropoda</taxon>
        <taxon>Crustacea</taxon>
        <taxon>Multicrustacea</taxon>
        <taxon>Malacostraca</taxon>
        <taxon>Eumalacostraca</taxon>
        <taxon>Peracarida</taxon>
        <taxon>Amphipoda</taxon>
        <taxon>Senticaudata</taxon>
        <taxon>Talitrida</taxon>
        <taxon>Talitroidea</taxon>
        <taxon>Hyalellidae</taxon>
        <taxon>Hyalella</taxon>
    </lineage>
</organism>
<dbReference type="RefSeq" id="XP_018026331.1">
    <property type="nucleotide sequence ID" value="XM_018170842.2"/>
</dbReference>
<dbReference type="Proteomes" id="UP000694843">
    <property type="component" value="Unplaced"/>
</dbReference>
<reference evidence="4" key="1">
    <citation type="submission" date="2025-08" db="UniProtKB">
        <authorList>
            <consortium name="RefSeq"/>
        </authorList>
    </citation>
    <scope>IDENTIFICATION</scope>
    <source>
        <tissue evidence="4">Whole organism</tissue>
    </source>
</reference>
<dbReference type="AlphaFoldDB" id="A0A8B7PLQ8"/>
<feature type="transmembrane region" description="Helical" evidence="2">
    <location>
        <begin position="75"/>
        <end position="99"/>
    </location>
</feature>
<keyword evidence="2" id="KW-0472">Membrane</keyword>
<keyword evidence="3" id="KW-1185">Reference proteome</keyword>
<evidence type="ECO:0000313" key="3">
    <source>
        <dbReference type="Proteomes" id="UP000694843"/>
    </source>
</evidence>
<accession>A0A8B7PLQ8</accession>
<keyword evidence="2" id="KW-0812">Transmembrane</keyword>
<feature type="transmembrane region" description="Helical" evidence="2">
    <location>
        <begin position="133"/>
        <end position="153"/>
    </location>
</feature>
<gene>
    <name evidence="4" type="primary">LOC108681768</name>
</gene>
<protein>
    <submittedName>
        <fullName evidence="4">Uncharacterized protein LOC108681768</fullName>
    </submittedName>
</protein>